<sequence>MFYHTRPIVRPPKRVVRNEFLRREIPIIQPVIFENRLNVIDVPRHIVKPIRRNVVVEHRHPFRHW</sequence>
<evidence type="ECO:0000313" key="2">
    <source>
        <dbReference type="Proteomes" id="UP001178288"/>
    </source>
</evidence>
<accession>A0AA95MPX3</accession>
<dbReference type="RefSeq" id="WP_066093137.1">
    <property type="nucleotide sequence ID" value="NZ_CP126114.1"/>
</dbReference>
<dbReference type="KEGG" id="nnv:QNH39_25610"/>
<dbReference type="AlphaFoldDB" id="A0AA95MPX3"/>
<evidence type="ECO:0000313" key="1">
    <source>
        <dbReference type="EMBL" id="WHY85913.1"/>
    </source>
</evidence>
<dbReference type="Proteomes" id="UP001178288">
    <property type="component" value="Chromosome"/>
</dbReference>
<proteinExistence type="predicted"/>
<name>A0AA95MPX3_9BACI</name>
<keyword evidence="2" id="KW-1185">Reference proteome</keyword>
<reference evidence="1" key="1">
    <citation type="submission" date="2023-05" db="EMBL/GenBank/DDBJ databases">
        <title>Comparative genomics of Bacillaceae isolates and their secondary metabolite potential.</title>
        <authorList>
            <person name="Song L."/>
            <person name="Nielsen L.J."/>
            <person name="Mohite O."/>
            <person name="Xu X."/>
            <person name="Weber T."/>
            <person name="Kovacs A.T."/>
        </authorList>
    </citation>
    <scope>NUCLEOTIDE SEQUENCE</scope>
    <source>
        <strain evidence="1">XLM17</strain>
    </source>
</reference>
<dbReference type="EMBL" id="CP126114">
    <property type="protein sequence ID" value="WHY85913.1"/>
    <property type="molecule type" value="Genomic_DNA"/>
</dbReference>
<protein>
    <submittedName>
        <fullName evidence="1">Spore coat protein D</fullName>
    </submittedName>
</protein>
<keyword evidence="1" id="KW-0167">Capsid protein</keyword>
<keyword evidence="1" id="KW-0946">Virion</keyword>
<gene>
    <name evidence="1" type="ORF">QNH39_25610</name>
</gene>
<organism evidence="1 2">
    <name type="scientific">Neobacillus novalis</name>
    <dbReference type="NCBI Taxonomy" id="220687"/>
    <lineage>
        <taxon>Bacteria</taxon>
        <taxon>Bacillati</taxon>
        <taxon>Bacillota</taxon>
        <taxon>Bacilli</taxon>
        <taxon>Bacillales</taxon>
        <taxon>Bacillaceae</taxon>
        <taxon>Neobacillus</taxon>
    </lineage>
</organism>